<comment type="caution">
    <text evidence="7">The sequence shown here is derived from an EMBL/GenBank/DDBJ whole genome shotgun (WGS) entry which is preliminary data.</text>
</comment>
<keyword evidence="3" id="KW-0378">Hydrolase</keyword>
<reference evidence="8" key="1">
    <citation type="submission" date="2015-07" db="EMBL/GenBank/DDBJ databases">
        <title>Near-Complete Genome Sequence of the Cellulolytic Bacterium Bacteroides (Pseudobacteroides) cellulosolvens ATCC 35603.</title>
        <authorList>
            <person name="Dassa B."/>
            <person name="Utturkar S.M."/>
            <person name="Klingeman D.M."/>
            <person name="Hurt R.A."/>
            <person name="Keller M."/>
            <person name="Xu J."/>
            <person name="Reddy Y.H.K."/>
            <person name="Borovok I."/>
            <person name="Grinberg I.R."/>
            <person name="Lamed R."/>
            <person name="Zhivin O."/>
            <person name="Bayer E.A."/>
            <person name="Brown S.D."/>
        </authorList>
    </citation>
    <scope>NUCLEOTIDE SEQUENCE [LARGE SCALE GENOMIC DNA]</scope>
    <source>
        <strain evidence="8">DSM 2933</strain>
    </source>
</reference>
<name>A0A0L6JSQ0_9FIRM</name>
<keyword evidence="2" id="KW-0645">Protease</keyword>
<dbReference type="SUPFAM" id="SSF118010">
    <property type="entry name" value="TM1457-like"/>
    <property type="match status" value="1"/>
</dbReference>
<dbReference type="RefSeq" id="WP_036938832.1">
    <property type="nucleotide sequence ID" value="NZ_JQKC01000007.1"/>
</dbReference>
<dbReference type="PANTHER" id="PTHR39178:SF1">
    <property type="entry name" value="RIBOSOMAL-PROCESSING CYSTEINE PROTEASE PRP"/>
    <property type="match status" value="1"/>
</dbReference>
<comment type="similarity">
    <text evidence="5">Belongs to the Prp family.</text>
</comment>
<dbReference type="InterPro" id="IPR007422">
    <property type="entry name" value="Peptidase_Prp"/>
</dbReference>
<protein>
    <recommendedName>
        <fullName evidence="6">Ribosomal processing cysteine protease Prp</fullName>
    </recommendedName>
</protein>
<keyword evidence="4" id="KW-0788">Thiol protease</keyword>
<sequence length="119" mass="13434">MVKIHIVRDKEGFIREYEIKGHAGSGKHGQDIVCAAVSVIAYTGINALDELAGIKLYEDNGTNRFIEKDGYMKCVLPCDIDPEKRQTVKVILDTMAVGFKQLIETPEYRRYVSILDEEV</sequence>
<evidence type="ECO:0000313" key="8">
    <source>
        <dbReference type="Proteomes" id="UP000036923"/>
    </source>
</evidence>
<dbReference type="Gene3D" id="3.30.70.1490">
    <property type="entry name" value="Cysteine protease Prp"/>
    <property type="match status" value="1"/>
</dbReference>
<dbReference type="PANTHER" id="PTHR39178">
    <property type="entry name" value="HYPOTHETICAL RIBOSOME-ASSOCIATED PROTEIN"/>
    <property type="match status" value="1"/>
</dbReference>
<dbReference type="CDD" id="cd16332">
    <property type="entry name" value="Prp-like"/>
    <property type="match status" value="1"/>
</dbReference>
<evidence type="ECO:0000313" key="7">
    <source>
        <dbReference type="EMBL" id="KNY28452.1"/>
    </source>
</evidence>
<dbReference type="Pfam" id="PF04327">
    <property type="entry name" value="Peptidase_Prp"/>
    <property type="match status" value="1"/>
</dbReference>
<organism evidence="7 8">
    <name type="scientific">Pseudobacteroides cellulosolvens ATCC 35603 = DSM 2933</name>
    <dbReference type="NCBI Taxonomy" id="398512"/>
    <lineage>
        <taxon>Bacteria</taxon>
        <taxon>Bacillati</taxon>
        <taxon>Bacillota</taxon>
        <taxon>Clostridia</taxon>
        <taxon>Eubacteriales</taxon>
        <taxon>Oscillospiraceae</taxon>
        <taxon>Pseudobacteroides</taxon>
    </lineage>
</organism>
<evidence type="ECO:0000256" key="5">
    <source>
        <dbReference type="ARBA" id="ARBA00044503"/>
    </source>
</evidence>
<evidence type="ECO:0000256" key="3">
    <source>
        <dbReference type="ARBA" id="ARBA00022801"/>
    </source>
</evidence>
<dbReference type="EMBL" id="LGTC01000001">
    <property type="protein sequence ID" value="KNY28452.1"/>
    <property type="molecule type" value="Genomic_DNA"/>
</dbReference>
<dbReference type="OrthoDB" id="48998at2"/>
<dbReference type="GO" id="GO:0008234">
    <property type="term" value="F:cysteine-type peptidase activity"/>
    <property type="evidence" value="ECO:0007669"/>
    <property type="project" value="UniProtKB-KW"/>
</dbReference>
<dbReference type="GO" id="GO:0042254">
    <property type="term" value="P:ribosome biogenesis"/>
    <property type="evidence" value="ECO:0007669"/>
    <property type="project" value="UniProtKB-KW"/>
</dbReference>
<gene>
    <name evidence="7" type="ORF">Bccel_3726</name>
</gene>
<dbReference type="STRING" id="398512.Bccel_3726"/>
<dbReference type="GO" id="GO:0006508">
    <property type="term" value="P:proteolysis"/>
    <property type="evidence" value="ECO:0007669"/>
    <property type="project" value="UniProtKB-KW"/>
</dbReference>
<proteinExistence type="inferred from homology"/>
<accession>A0A0L6JSQ0</accession>
<dbReference type="AlphaFoldDB" id="A0A0L6JSQ0"/>
<evidence type="ECO:0000256" key="4">
    <source>
        <dbReference type="ARBA" id="ARBA00022807"/>
    </source>
</evidence>
<keyword evidence="8" id="KW-1185">Reference proteome</keyword>
<evidence type="ECO:0000256" key="1">
    <source>
        <dbReference type="ARBA" id="ARBA00022517"/>
    </source>
</evidence>
<dbReference type="eggNOG" id="COG2868">
    <property type="taxonomic scope" value="Bacteria"/>
</dbReference>
<evidence type="ECO:0000256" key="6">
    <source>
        <dbReference type="ARBA" id="ARBA00044538"/>
    </source>
</evidence>
<dbReference type="Proteomes" id="UP000036923">
    <property type="component" value="Unassembled WGS sequence"/>
</dbReference>
<evidence type="ECO:0000256" key="2">
    <source>
        <dbReference type="ARBA" id="ARBA00022670"/>
    </source>
</evidence>
<keyword evidence="1" id="KW-0690">Ribosome biogenesis</keyword>
<dbReference type="InterPro" id="IPR036764">
    <property type="entry name" value="Peptidase_Prp_sf"/>
</dbReference>